<keyword evidence="1" id="KW-0489">Methyltransferase</keyword>
<keyword evidence="2" id="KW-0808">Transferase</keyword>
<dbReference type="InterPro" id="IPR003616">
    <property type="entry name" value="Post-SET_dom"/>
</dbReference>
<dbReference type="PROSITE" id="PS50868">
    <property type="entry name" value="POST_SET"/>
    <property type="match status" value="1"/>
</dbReference>
<evidence type="ECO:0000256" key="1">
    <source>
        <dbReference type="ARBA" id="ARBA00022603"/>
    </source>
</evidence>
<feature type="domain" description="Post-SET" evidence="4">
    <location>
        <begin position="121"/>
        <end position="137"/>
    </location>
</feature>
<dbReference type="InterPro" id="IPR046341">
    <property type="entry name" value="SET_dom_sf"/>
</dbReference>
<protein>
    <submittedName>
        <fullName evidence="5">Post-SET domain protein</fullName>
    </submittedName>
</protein>
<dbReference type="GO" id="GO:0008168">
    <property type="term" value="F:methyltransferase activity"/>
    <property type="evidence" value="ECO:0007669"/>
    <property type="project" value="UniProtKB-KW"/>
</dbReference>
<dbReference type="OrthoDB" id="5984008at2759"/>
<feature type="region of interest" description="Disordered" evidence="3">
    <location>
        <begin position="229"/>
        <end position="250"/>
    </location>
</feature>
<name>A0A166UKF2_9HYPO</name>
<organism evidence="5 6">
    <name type="scientific">Moelleriella libera RCEF 2490</name>
    <dbReference type="NCBI Taxonomy" id="1081109"/>
    <lineage>
        <taxon>Eukaryota</taxon>
        <taxon>Fungi</taxon>
        <taxon>Dikarya</taxon>
        <taxon>Ascomycota</taxon>
        <taxon>Pezizomycotina</taxon>
        <taxon>Sordariomycetes</taxon>
        <taxon>Hypocreomycetidae</taxon>
        <taxon>Hypocreales</taxon>
        <taxon>Clavicipitaceae</taxon>
        <taxon>Moelleriella</taxon>
    </lineage>
</organism>
<reference evidence="5 6" key="1">
    <citation type="journal article" date="2016" name="Genome Biol. Evol.">
        <title>Divergent and convergent evolution of fungal pathogenicity.</title>
        <authorList>
            <person name="Shang Y."/>
            <person name="Xiao G."/>
            <person name="Zheng P."/>
            <person name="Cen K."/>
            <person name="Zhan S."/>
            <person name="Wang C."/>
        </authorList>
    </citation>
    <scope>NUCLEOTIDE SEQUENCE [LARGE SCALE GENOMIC DNA]</scope>
    <source>
        <strain evidence="5 6">RCEF 2490</strain>
    </source>
</reference>
<evidence type="ECO:0000256" key="2">
    <source>
        <dbReference type="ARBA" id="ARBA00022679"/>
    </source>
</evidence>
<evidence type="ECO:0000256" key="3">
    <source>
        <dbReference type="SAM" id="MobiDB-lite"/>
    </source>
</evidence>
<evidence type="ECO:0000259" key="4">
    <source>
        <dbReference type="PROSITE" id="PS50868"/>
    </source>
</evidence>
<dbReference type="GO" id="GO:0032259">
    <property type="term" value="P:methylation"/>
    <property type="evidence" value="ECO:0007669"/>
    <property type="project" value="UniProtKB-KW"/>
</dbReference>
<evidence type="ECO:0000313" key="6">
    <source>
        <dbReference type="Proteomes" id="UP000078544"/>
    </source>
</evidence>
<dbReference type="PANTHER" id="PTHR12350">
    <property type="entry name" value="HISTONE-LYSINE N-METHYLTRANSFERASE-RELATED"/>
    <property type="match status" value="1"/>
</dbReference>
<evidence type="ECO:0000313" key="5">
    <source>
        <dbReference type="EMBL" id="OAA32647.1"/>
    </source>
</evidence>
<dbReference type="Proteomes" id="UP000078544">
    <property type="component" value="Unassembled WGS sequence"/>
</dbReference>
<dbReference type="AlphaFoldDB" id="A0A166UKF2"/>
<dbReference type="PANTHER" id="PTHR12350:SF19">
    <property type="entry name" value="SET DOMAIN-CONTAINING PROTEIN"/>
    <property type="match status" value="1"/>
</dbReference>
<dbReference type="InterPro" id="IPR053201">
    <property type="entry name" value="Flavunoidine_N-MTase"/>
</dbReference>
<sequence length="250" mass="26954">MAPLDPHWQQPSHPAIQEVVINKEAFTSKSLSKVERAPFAVYAKLDFPPCTIATEPTYATVQMGRDSHLNLNSDLVYINHSCDPSLIFDMGSMNILAGPKGLRPGDELTFFYPSTEWHMAQPFACLCGKASCRGTISGARDMSPLQLQGVWLNTHIRELLGRELTDDPTAVALADALIQAEKVVDAARIAVRTYAAAAATTKASSFATGGRDVYNGKWNGGEVFVPAEGLNRRGPSSRELSGEMGGDTVA</sequence>
<dbReference type="STRING" id="1081109.A0A166UKF2"/>
<proteinExistence type="predicted"/>
<dbReference type="EMBL" id="AZGY01000001">
    <property type="protein sequence ID" value="OAA32647.1"/>
    <property type="molecule type" value="Genomic_DNA"/>
</dbReference>
<dbReference type="SUPFAM" id="SSF82199">
    <property type="entry name" value="SET domain"/>
    <property type="match status" value="1"/>
</dbReference>
<comment type="caution">
    <text evidence="5">The sequence shown here is derived from an EMBL/GenBank/DDBJ whole genome shotgun (WGS) entry which is preliminary data.</text>
</comment>
<accession>A0A166UKF2</accession>
<gene>
    <name evidence="5" type="ORF">AAL_00112</name>
</gene>
<dbReference type="Gene3D" id="2.170.270.10">
    <property type="entry name" value="SET domain"/>
    <property type="match status" value="1"/>
</dbReference>
<keyword evidence="6" id="KW-1185">Reference proteome</keyword>